<proteinExistence type="predicted"/>
<name>A0A939JDB5_9BACT</name>
<sequence>MDSSKLFYFHARHRLLLHHTTGIEWATELLGDFVLNSAGRTVLVRDIAAEHCKEDLSGRVPTLHDWLRAADTTLAPLVPSPDQLLPDASDSVRAFVLRPYLRTGLRSALLLTTSTFGVFLAEQLLGLAAAEELARQLQPLLTVADILSNFTFTEPWQYRPDPKELAWLRQHLNSNESNPN</sequence>
<dbReference type="Pfam" id="PF21866">
    <property type="entry name" value="DUF6915"/>
    <property type="match status" value="1"/>
</dbReference>
<evidence type="ECO:0000313" key="3">
    <source>
        <dbReference type="Proteomes" id="UP000664144"/>
    </source>
</evidence>
<dbReference type="AlphaFoldDB" id="A0A939JDB5"/>
<evidence type="ECO:0000313" key="2">
    <source>
        <dbReference type="EMBL" id="MBO0359230.1"/>
    </source>
</evidence>
<organism evidence="2 3">
    <name type="scientific">Hymenobacter telluris</name>
    <dbReference type="NCBI Taxonomy" id="2816474"/>
    <lineage>
        <taxon>Bacteria</taxon>
        <taxon>Pseudomonadati</taxon>
        <taxon>Bacteroidota</taxon>
        <taxon>Cytophagia</taxon>
        <taxon>Cytophagales</taxon>
        <taxon>Hymenobacteraceae</taxon>
        <taxon>Hymenobacter</taxon>
    </lineage>
</organism>
<reference evidence="2" key="1">
    <citation type="submission" date="2021-03" db="EMBL/GenBank/DDBJ databases">
        <authorList>
            <person name="Kim M.K."/>
        </authorList>
    </citation>
    <scope>NUCLEOTIDE SEQUENCE</scope>
    <source>
        <strain evidence="2">BT186</strain>
    </source>
</reference>
<feature type="domain" description="DUF6915" evidence="1">
    <location>
        <begin position="1"/>
        <end position="70"/>
    </location>
</feature>
<keyword evidence="3" id="KW-1185">Reference proteome</keyword>
<accession>A0A939JDB5</accession>
<dbReference type="EMBL" id="JAFLQZ010000010">
    <property type="protein sequence ID" value="MBO0359230.1"/>
    <property type="molecule type" value="Genomic_DNA"/>
</dbReference>
<comment type="caution">
    <text evidence="2">The sequence shown here is derived from an EMBL/GenBank/DDBJ whole genome shotgun (WGS) entry which is preliminary data.</text>
</comment>
<gene>
    <name evidence="2" type="ORF">J0X19_14810</name>
</gene>
<dbReference type="Proteomes" id="UP000664144">
    <property type="component" value="Unassembled WGS sequence"/>
</dbReference>
<dbReference type="InterPro" id="IPR054061">
    <property type="entry name" value="DUF6915"/>
</dbReference>
<evidence type="ECO:0000259" key="1">
    <source>
        <dbReference type="Pfam" id="PF21866"/>
    </source>
</evidence>
<protein>
    <recommendedName>
        <fullName evidence="1">DUF6915 domain-containing protein</fullName>
    </recommendedName>
</protein>